<evidence type="ECO:0000313" key="2">
    <source>
        <dbReference type="Proteomes" id="UP000231259"/>
    </source>
</evidence>
<sequence>MHKITTGDKVASSSMQPIEDMQLRSCKSDEIAQLQGERALSAMHRKPF</sequence>
<organism evidence="1 2">
    <name type="scientific">Puniceibacterium antarcticum</name>
    <dbReference type="NCBI Taxonomy" id="1206336"/>
    <lineage>
        <taxon>Bacteria</taxon>
        <taxon>Pseudomonadati</taxon>
        <taxon>Pseudomonadota</taxon>
        <taxon>Alphaproteobacteria</taxon>
        <taxon>Rhodobacterales</taxon>
        <taxon>Paracoccaceae</taxon>
        <taxon>Puniceibacterium</taxon>
    </lineage>
</organism>
<dbReference type="Proteomes" id="UP000231259">
    <property type="component" value="Unassembled WGS sequence"/>
</dbReference>
<comment type="caution">
    <text evidence="1">The sequence shown here is derived from an EMBL/GenBank/DDBJ whole genome shotgun (WGS) entry which is preliminary data.</text>
</comment>
<evidence type="ECO:0000313" key="1">
    <source>
        <dbReference type="EMBL" id="PIL20936.1"/>
    </source>
</evidence>
<proteinExistence type="predicted"/>
<accession>A0A2G8RH61</accession>
<name>A0A2G8RH61_9RHOB</name>
<dbReference type="EMBL" id="AWWI01000050">
    <property type="protein sequence ID" value="PIL20936.1"/>
    <property type="molecule type" value="Genomic_DNA"/>
</dbReference>
<gene>
    <name evidence="1" type="ORF">P775_07160</name>
</gene>
<dbReference type="AlphaFoldDB" id="A0A2G8RH61"/>
<reference evidence="1 2" key="1">
    <citation type="submission" date="2013-09" db="EMBL/GenBank/DDBJ databases">
        <title>Genome sequencing of Phaeobacter antarcticus sp. nov. SM1211.</title>
        <authorList>
            <person name="Zhang X.-Y."/>
            <person name="Liu C."/>
            <person name="Chen X.-L."/>
            <person name="Xie B.-B."/>
            <person name="Qin Q.-L."/>
            <person name="Rong J.-C."/>
            <person name="Zhang Y.-Z."/>
        </authorList>
    </citation>
    <scope>NUCLEOTIDE SEQUENCE [LARGE SCALE GENOMIC DNA]</scope>
    <source>
        <strain evidence="1 2">SM1211</strain>
    </source>
</reference>
<protein>
    <submittedName>
        <fullName evidence="1">Uncharacterized protein</fullName>
    </submittedName>
</protein>
<keyword evidence="2" id="KW-1185">Reference proteome</keyword>